<keyword evidence="1" id="KW-0808">Transferase</keyword>
<dbReference type="AlphaFoldDB" id="A0A147BIP0"/>
<protein>
    <submittedName>
        <fullName evidence="1">Putative endonuclease/reverse transcriptase</fullName>
    </submittedName>
</protein>
<organism evidence="1">
    <name type="scientific">Ixodes ricinus</name>
    <name type="common">Common tick</name>
    <name type="synonym">Acarus ricinus</name>
    <dbReference type="NCBI Taxonomy" id="34613"/>
    <lineage>
        <taxon>Eukaryota</taxon>
        <taxon>Metazoa</taxon>
        <taxon>Ecdysozoa</taxon>
        <taxon>Arthropoda</taxon>
        <taxon>Chelicerata</taxon>
        <taxon>Arachnida</taxon>
        <taxon>Acari</taxon>
        <taxon>Parasitiformes</taxon>
        <taxon>Ixodida</taxon>
        <taxon>Ixodoidea</taxon>
        <taxon>Ixodidae</taxon>
        <taxon>Ixodinae</taxon>
        <taxon>Ixodes</taxon>
    </lineage>
</organism>
<sequence>YLVNQLEAVQNRAARFISGNYNFGSSVTQLKIEIDLIPLFQRRRSMRLKFYYSIFHGYLGIDKYKYMLSAHYSSGRRDHSKKVREYKCRTDVFRYSFFRSTTSTWNSLQRK</sequence>
<keyword evidence="1" id="KW-0695">RNA-directed DNA polymerase</keyword>
<dbReference type="EMBL" id="GEGO01004766">
    <property type="protein sequence ID" value="JAR90638.1"/>
    <property type="molecule type" value="Transcribed_RNA"/>
</dbReference>
<reference evidence="1" key="1">
    <citation type="journal article" date="2018" name="PLoS Negl. Trop. Dis.">
        <title>Sialome diversity of ticks revealed by RNAseq of single tick salivary glands.</title>
        <authorList>
            <person name="Perner J."/>
            <person name="Kropackova S."/>
            <person name="Kopacek P."/>
            <person name="Ribeiro J.M."/>
        </authorList>
    </citation>
    <scope>NUCLEOTIDE SEQUENCE</scope>
    <source>
        <strain evidence="1">Siblings of single egg batch collected in Ceske Budejovice</strain>
        <tissue evidence="1">Salivary glands</tissue>
    </source>
</reference>
<name>A0A147BIP0_IXORI</name>
<keyword evidence="1" id="KW-0255">Endonuclease</keyword>
<dbReference type="GO" id="GO:0004519">
    <property type="term" value="F:endonuclease activity"/>
    <property type="evidence" value="ECO:0007669"/>
    <property type="project" value="UniProtKB-KW"/>
</dbReference>
<evidence type="ECO:0000313" key="1">
    <source>
        <dbReference type="EMBL" id="JAR90638.1"/>
    </source>
</evidence>
<feature type="non-terminal residue" evidence="1">
    <location>
        <position position="1"/>
    </location>
</feature>
<proteinExistence type="predicted"/>
<keyword evidence="1" id="KW-0540">Nuclease</keyword>
<accession>A0A147BIP0</accession>
<keyword evidence="1" id="KW-0548">Nucleotidyltransferase</keyword>
<keyword evidence="1" id="KW-0378">Hydrolase</keyword>
<dbReference type="GO" id="GO:0003964">
    <property type="term" value="F:RNA-directed DNA polymerase activity"/>
    <property type="evidence" value="ECO:0007669"/>
    <property type="project" value="UniProtKB-KW"/>
</dbReference>